<name>A0A517R1Y5_9PLAN</name>
<keyword evidence="3" id="KW-1185">Reference proteome</keyword>
<gene>
    <name evidence="2" type="ORF">Pan189_22790</name>
</gene>
<dbReference type="OrthoDB" id="6987826at2"/>
<keyword evidence="1" id="KW-0732">Signal</keyword>
<sequence length="339" mass="37261" precursor="true">MPFRAVFAGLLFVVAGAITSAAEPDGIYIAIGHGLHRMASNDGVTWTAHEFAGKPAHNQNDLAQAAVGNGVCVAIGGYSKSNILTTKDGVEWTKNKFNAGVLSGIVFLDGRFLAFGQGARVIESNDGEKWRVIGDGKLRDHLKKEAESLGLEKPIKSNIRAWRYVNGAFVGCGDNGFLITTRDLKNWTFPPRIEPRSRLFIESDDNGFVVYGHHTVHHSTDGVRWTDVTPEEVAGKTSNRDRLSSLTHDGERFLVNNRRGQGWESADGKDWQLVTDSKFPLNIDAVRPDLIYSFQTYWKATEDLKYSTDGGKSWQSANIPAPVGITDVIFAPGFPRIGR</sequence>
<organism evidence="2 3">
    <name type="scientific">Stratiformator vulcanicus</name>
    <dbReference type="NCBI Taxonomy" id="2527980"/>
    <lineage>
        <taxon>Bacteria</taxon>
        <taxon>Pseudomonadati</taxon>
        <taxon>Planctomycetota</taxon>
        <taxon>Planctomycetia</taxon>
        <taxon>Planctomycetales</taxon>
        <taxon>Planctomycetaceae</taxon>
        <taxon>Stratiformator</taxon>
    </lineage>
</organism>
<dbReference type="SUPFAM" id="SSF110296">
    <property type="entry name" value="Oligoxyloglucan reducing end-specific cellobiohydrolase"/>
    <property type="match status" value="1"/>
</dbReference>
<proteinExistence type="predicted"/>
<dbReference type="Proteomes" id="UP000317318">
    <property type="component" value="Chromosome"/>
</dbReference>
<dbReference type="KEGG" id="svp:Pan189_22790"/>
<accession>A0A517R1Y5</accession>
<dbReference type="Gene3D" id="2.130.10.10">
    <property type="entry name" value="YVTN repeat-like/Quinoprotein amine dehydrogenase"/>
    <property type="match status" value="1"/>
</dbReference>
<evidence type="ECO:0000313" key="3">
    <source>
        <dbReference type="Proteomes" id="UP000317318"/>
    </source>
</evidence>
<feature type="signal peptide" evidence="1">
    <location>
        <begin position="1"/>
        <end position="21"/>
    </location>
</feature>
<dbReference type="EMBL" id="CP036268">
    <property type="protein sequence ID" value="QDT37896.1"/>
    <property type="molecule type" value="Genomic_DNA"/>
</dbReference>
<feature type="chain" id="PRO_5022153564" description="Ycf48-like protein" evidence="1">
    <location>
        <begin position="22"/>
        <end position="339"/>
    </location>
</feature>
<evidence type="ECO:0008006" key="4">
    <source>
        <dbReference type="Google" id="ProtNLM"/>
    </source>
</evidence>
<dbReference type="RefSeq" id="WP_145363976.1">
    <property type="nucleotide sequence ID" value="NZ_CP036268.1"/>
</dbReference>
<dbReference type="InterPro" id="IPR015943">
    <property type="entry name" value="WD40/YVTN_repeat-like_dom_sf"/>
</dbReference>
<protein>
    <recommendedName>
        <fullName evidence="4">Ycf48-like protein</fullName>
    </recommendedName>
</protein>
<dbReference type="AlphaFoldDB" id="A0A517R1Y5"/>
<reference evidence="2 3" key="1">
    <citation type="submission" date="2019-02" db="EMBL/GenBank/DDBJ databases">
        <title>Deep-cultivation of Planctomycetes and their phenomic and genomic characterization uncovers novel biology.</title>
        <authorList>
            <person name="Wiegand S."/>
            <person name="Jogler M."/>
            <person name="Boedeker C."/>
            <person name="Pinto D."/>
            <person name="Vollmers J."/>
            <person name="Rivas-Marin E."/>
            <person name="Kohn T."/>
            <person name="Peeters S.H."/>
            <person name="Heuer A."/>
            <person name="Rast P."/>
            <person name="Oberbeckmann S."/>
            <person name="Bunk B."/>
            <person name="Jeske O."/>
            <person name="Meyerdierks A."/>
            <person name="Storesund J.E."/>
            <person name="Kallscheuer N."/>
            <person name="Luecker S."/>
            <person name="Lage O.M."/>
            <person name="Pohl T."/>
            <person name="Merkel B.J."/>
            <person name="Hornburger P."/>
            <person name="Mueller R.-W."/>
            <person name="Bruemmer F."/>
            <person name="Labrenz M."/>
            <person name="Spormann A.M."/>
            <person name="Op den Camp H."/>
            <person name="Overmann J."/>
            <person name="Amann R."/>
            <person name="Jetten M.S.M."/>
            <person name="Mascher T."/>
            <person name="Medema M.H."/>
            <person name="Devos D.P."/>
            <person name="Kaster A.-K."/>
            <person name="Ovreas L."/>
            <person name="Rohde M."/>
            <person name="Galperin M.Y."/>
            <person name="Jogler C."/>
        </authorList>
    </citation>
    <scope>NUCLEOTIDE SEQUENCE [LARGE SCALE GENOMIC DNA]</scope>
    <source>
        <strain evidence="2 3">Pan189</strain>
    </source>
</reference>
<evidence type="ECO:0000313" key="2">
    <source>
        <dbReference type="EMBL" id="QDT37896.1"/>
    </source>
</evidence>
<evidence type="ECO:0000256" key="1">
    <source>
        <dbReference type="SAM" id="SignalP"/>
    </source>
</evidence>